<dbReference type="Gene3D" id="3.90.226.10">
    <property type="entry name" value="2-enoyl-CoA Hydratase, Chain A, domain 1"/>
    <property type="match status" value="1"/>
</dbReference>
<dbReference type="EMBL" id="SHAG01000045">
    <property type="protein sequence ID" value="RZO75171.1"/>
    <property type="molecule type" value="Genomic_DNA"/>
</dbReference>
<accession>A0A520RY93</accession>
<gene>
    <name evidence="3" type="ORF">EVA68_07610</name>
</gene>
<dbReference type="PROSITE" id="PS00166">
    <property type="entry name" value="ENOYL_COA_HYDRATASE"/>
    <property type="match status" value="1"/>
</dbReference>
<dbReference type="InterPro" id="IPR029045">
    <property type="entry name" value="ClpP/crotonase-like_dom_sf"/>
</dbReference>
<dbReference type="Proteomes" id="UP000316199">
    <property type="component" value="Unassembled WGS sequence"/>
</dbReference>
<reference evidence="3 4" key="1">
    <citation type="submission" date="2019-02" db="EMBL/GenBank/DDBJ databases">
        <title>Prokaryotic population dynamics and viral predation in marine succession experiment using metagenomics: the confinement effect.</title>
        <authorList>
            <person name="Haro-Moreno J.M."/>
            <person name="Rodriguez-Valera F."/>
            <person name="Lopez-Perez M."/>
        </authorList>
    </citation>
    <scope>NUCLEOTIDE SEQUENCE [LARGE SCALE GENOMIC DNA]</scope>
    <source>
        <strain evidence="3">MED-G157</strain>
    </source>
</reference>
<evidence type="ECO:0008006" key="5">
    <source>
        <dbReference type="Google" id="ProtNLM"/>
    </source>
</evidence>
<dbReference type="AlphaFoldDB" id="A0A520RY93"/>
<organism evidence="3 4">
    <name type="scientific">OM182 bacterium</name>
    <dbReference type="NCBI Taxonomy" id="2510334"/>
    <lineage>
        <taxon>Bacteria</taxon>
        <taxon>Pseudomonadati</taxon>
        <taxon>Pseudomonadota</taxon>
        <taxon>Gammaproteobacteria</taxon>
        <taxon>OMG group</taxon>
        <taxon>OM182 clade</taxon>
    </lineage>
</organism>
<dbReference type="CDD" id="cd06558">
    <property type="entry name" value="crotonase-like"/>
    <property type="match status" value="1"/>
</dbReference>
<dbReference type="InterPro" id="IPR018376">
    <property type="entry name" value="Enoyl-CoA_hyd/isom_CS"/>
</dbReference>
<dbReference type="GO" id="GO:0003824">
    <property type="term" value="F:catalytic activity"/>
    <property type="evidence" value="ECO:0007669"/>
    <property type="project" value="InterPro"/>
</dbReference>
<evidence type="ECO:0000256" key="2">
    <source>
        <dbReference type="RuleBase" id="RU003707"/>
    </source>
</evidence>
<dbReference type="GO" id="GO:0006635">
    <property type="term" value="P:fatty acid beta-oxidation"/>
    <property type="evidence" value="ECO:0007669"/>
    <property type="project" value="TreeGrafter"/>
</dbReference>
<protein>
    <recommendedName>
        <fullName evidence="5">Enoyl-CoA hydratase</fullName>
    </recommendedName>
</protein>
<dbReference type="SUPFAM" id="SSF52096">
    <property type="entry name" value="ClpP/crotonase"/>
    <property type="match status" value="1"/>
</dbReference>
<comment type="caution">
    <text evidence="3">The sequence shown here is derived from an EMBL/GenBank/DDBJ whole genome shotgun (WGS) entry which is preliminary data.</text>
</comment>
<name>A0A520RY93_9GAMM</name>
<evidence type="ECO:0000313" key="3">
    <source>
        <dbReference type="EMBL" id="RZO75171.1"/>
    </source>
</evidence>
<proteinExistence type="inferred from homology"/>
<evidence type="ECO:0000313" key="4">
    <source>
        <dbReference type="Proteomes" id="UP000316199"/>
    </source>
</evidence>
<sequence length="292" mass="32742">MSSFQFIETDRVGTDGRVGRITLNRPEKMNALSQELLYELNEALHDMEADHTVRVIILRGSGRTFSAGYDLTPAQGGADAVVRNHRRQDEKGRRLVMGIRTGMQQITDIHMYFWNMSKVTITQIHGYALAGGCELAMMADLVVAADDAQLGHPGCRGLGTSRTGVIWPLVFGMRKAKELYYTGESVSGAEAEKIGMINYAWPMDELEDRTIAFADRIAIASADHLGILKVNMNRFYENMGIYSSVRSSTDLDAAGQFTEFSYGFQDHMREGGLKEALTWRDGPYKDTDWYKR</sequence>
<dbReference type="PANTHER" id="PTHR11941">
    <property type="entry name" value="ENOYL-COA HYDRATASE-RELATED"/>
    <property type="match status" value="1"/>
</dbReference>
<comment type="similarity">
    <text evidence="1 2">Belongs to the enoyl-CoA hydratase/isomerase family.</text>
</comment>
<dbReference type="Pfam" id="PF00378">
    <property type="entry name" value="ECH_1"/>
    <property type="match status" value="1"/>
</dbReference>
<dbReference type="InterPro" id="IPR001753">
    <property type="entry name" value="Enoyl-CoA_hydra/iso"/>
</dbReference>
<dbReference type="PANTHER" id="PTHR11941:SF124">
    <property type="entry name" value="ENOYL-COA HYDRATASE ECHA13-RELATED"/>
    <property type="match status" value="1"/>
</dbReference>
<evidence type="ECO:0000256" key="1">
    <source>
        <dbReference type="ARBA" id="ARBA00005254"/>
    </source>
</evidence>